<feature type="compositionally biased region" description="Basic and acidic residues" evidence="6">
    <location>
        <begin position="199"/>
        <end position="211"/>
    </location>
</feature>
<dbReference type="Proteomes" id="UP000007110">
    <property type="component" value="Unassembled WGS sequence"/>
</dbReference>
<comment type="similarity">
    <text evidence="1">Belongs to the EIF1AD family.</text>
</comment>
<dbReference type="CTD" id="84285"/>
<dbReference type="PANTHER" id="PTHR21641:SF0">
    <property type="entry name" value="RNA-BINDING PROTEIN EIF1AD-RELATED"/>
    <property type="match status" value="1"/>
</dbReference>
<evidence type="ECO:0000259" key="7">
    <source>
        <dbReference type="PROSITE" id="PS50832"/>
    </source>
</evidence>
<evidence type="ECO:0000256" key="5">
    <source>
        <dbReference type="PROSITE-ProRule" id="PRU00181"/>
    </source>
</evidence>
<dbReference type="OMA" id="PNRMQAP"/>
<dbReference type="KEGG" id="spu:578771"/>
<dbReference type="InterPro" id="IPR001253">
    <property type="entry name" value="TIF_eIF-1A"/>
</dbReference>
<dbReference type="PANTHER" id="PTHR21641">
    <property type="entry name" value="TRANSLATION INITIATION FACTOR-RELATED"/>
    <property type="match status" value="1"/>
</dbReference>
<keyword evidence="9" id="KW-1185">Reference proteome</keyword>
<feature type="region of interest" description="Disordered" evidence="6">
    <location>
        <begin position="133"/>
        <end position="211"/>
    </location>
</feature>
<protein>
    <recommendedName>
        <fullName evidence="2">Probable RNA-binding protein EIF1AD</fullName>
    </recommendedName>
    <alternativeName>
        <fullName evidence="4">Eukaryotic translation initiation factor 1A domain-containing protein</fullName>
    </alternativeName>
</protein>
<keyword evidence="5" id="KW-0396">Initiation factor</keyword>
<dbReference type="GeneID" id="578771"/>
<feature type="compositionally biased region" description="Polar residues" evidence="6">
    <location>
        <begin position="173"/>
        <end position="186"/>
    </location>
</feature>
<feature type="compositionally biased region" description="Acidic residues" evidence="6">
    <location>
        <begin position="187"/>
        <end position="198"/>
    </location>
</feature>
<dbReference type="InterPro" id="IPR012340">
    <property type="entry name" value="NA-bd_OB-fold"/>
</dbReference>
<accession>A0A7M7RFV1</accession>
<dbReference type="FunCoup" id="A0A7M7RFV1">
    <property type="interactions" value="1918"/>
</dbReference>
<evidence type="ECO:0000256" key="6">
    <source>
        <dbReference type="SAM" id="MobiDB-lite"/>
    </source>
</evidence>
<name>A0A7M7RFV1_STRPU</name>
<keyword evidence="5" id="KW-0648">Protein biosynthesis</keyword>
<feature type="compositionally biased region" description="Basic and acidic residues" evidence="6">
    <location>
        <begin position="142"/>
        <end position="152"/>
    </location>
</feature>
<evidence type="ECO:0000313" key="9">
    <source>
        <dbReference type="Proteomes" id="UP000007110"/>
    </source>
</evidence>
<evidence type="ECO:0000256" key="3">
    <source>
        <dbReference type="ARBA" id="ARBA00022884"/>
    </source>
</evidence>
<proteinExistence type="inferred from homology"/>
<dbReference type="OrthoDB" id="1738325at2759"/>
<reference evidence="9" key="1">
    <citation type="submission" date="2015-02" db="EMBL/GenBank/DDBJ databases">
        <title>Genome sequencing for Strongylocentrotus purpuratus.</title>
        <authorList>
            <person name="Murali S."/>
            <person name="Liu Y."/>
            <person name="Vee V."/>
            <person name="English A."/>
            <person name="Wang M."/>
            <person name="Skinner E."/>
            <person name="Han Y."/>
            <person name="Muzny D.M."/>
            <person name="Worley K.C."/>
            <person name="Gibbs R.A."/>
        </authorList>
    </citation>
    <scope>NUCLEOTIDE SEQUENCE</scope>
</reference>
<organism evidence="8 9">
    <name type="scientific">Strongylocentrotus purpuratus</name>
    <name type="common">Purple sea urchin</name>
    <dbReference type="NCBI Taxonomy" id="7668"/>
    <lineage>
        <taxon>Eukaryota</taxon>
        <taxon>Metazoa</taxon>
        <taxon>Echinodermata</taxon>
        <taxon>Eleutherozoa</taxon>
        <taxon>Echinozoa</taxon>
        <taxon>Echinoidea</taxon>
        <taxon>Euechinoidea</taxon>
        <taxon>Echinacea</taxon>
        <taxon>Camarodonta</taxon>
        <taxon>Echinidea</taxon>
        <taxon>Strongylocentrotidae</taxon>
        <taxon>Strongylocentrotus</taxon>
    </lineage>
</organism>
<dbReference type="GO" id="GO:0003723">
    <property type="term" value="F:RNA binding"/>
    <property type="evidence" value="ECO:0007669"/>
    <property type="project" value="UniProtKB-KW"/>
</dbReference>
<dbReference type="SMART" id="SM00652">
    <property type="entry name" value="eIF1a"/>
    <property type="match status" value="1"/>
</dbReference>
<dbReference type="Pfam" id="PF01176">
    <property type="entry name" value="eIF-1a"/>
    <property type="match status" value="1"/>
</dbReference>
<dbReference type="InParanoid" id="A0A7M7RFV1"/>
<evidence type="ECO:0000256" key="4">
    <source>
        <dbReference type="ARBA" id="ARBA00031998"/>
    </source>
</evidence>
<dbReference type="AlphaFoldDB" id="A0A7M7RFV1"/>
<dbReference type="PROSITE" id="PS50832">
    <property type="entry name" value="S1_IF1_TYPE"/>
    <property type="match status" value="1"/>
</dbReference>
<dbReference type="RefSeq" id="XP_784016.2">
    <property type="nucleotide sequence ID" value="XM_778923.5"/>
</dbReference>
<keyword evidence="3" id="KW-0694">RNA-binding</keyword>
<evidence type="ECO:0000313" key="8">
    <source>
        <dbReference type="EnsemblMetazoa" id="XP_784016"/>
    </source>
</evidence>
<evidence type="ECO:0000256" key="1">
    <source>
        <dbReference type="ARBA" id="ARBA00007340"/>
    </source>
</evidence>
<dbReference type="CDD" id="cd05792">
    <property type="entry name" value="S1_eIF1AD_like"/>
    <property type="match status" value="1"/>
</dbReference>
<sequence>MSKATKRKHVTREVLEDYILPEENQQILKILGGRGNNLHEAQTSEGDKFLISMPTRFRKNVWIKRGDFVLADPIAEGDKVKAEIVAILYPKQIKYIKQERLWPQGFDTRANESRHQNPEDTEANVDVLTNQLNDASLTDVQVECKDNKTMKEQEEEEDEEDYSSEDNDEDLFVNTNRPTVTFYYSDSSEEEEEEEEEHNQDGTDDDHSADR</sequence>
<dbReference type="InterPro" id="IPR006196">
    <property type="entry name" value="RNA-binding_domain_S1_IF1"/>
</dbReference>
<dbReference type="InterPro" id="IPR039294">
    <property type="entry name" value="EIF1AD"/>
</dbReference>
<evidence type="ECO:0000256" key="2">
    <source>
        <dbReference type="ARBA" id="ARBA00020989"/>
    </source>
</evidence>
<feature type="domain" description="S1-like" evidence="7">
    <location>
        <begin position="5"/>
        <end position="85"/>
    </location>
</feature>
<dbReference type="SUPFAM" id="SSF50249">
    <property type="entry name" value="Nucleic acid-binding proteins"/>
    <property type="match status" value="1"/>
</dbReference>
<dbReference type="Gene3D" id="2.40.50.140">
    <property type="entry name" value="Nucleic acid-binding proteins"/>
    <property type="match status" value="1"/>
</dbReference>
<dbReference type="EnsemblMetazoa" id="XM_778923">
    <property type="protein sequence ID" value="XP_784016"/>
    <property type="gene ID" value="LOC578771"/>
</dbReference>
<feature type="compositionally biased region" description="Acidic residues" evidence="6">
    <location>
        <begin position="153"/>
        <end position="171"/>
    </location>
</feature>
<dbReference type="GO" id="GO:0003743">
    <property type="term" value="F:translation initiation factor activity"/>
    <property type="evidence" value="ECO:0007669"/>
    <property type="project" value="UniProtKB-UniRule"/>
</dbReference>
<reference evidence="8" key="2">
    <citation type="submission" date="2021-01" db="UniProtKB">
        <authorList>
            <consortium name="EnsemblMetazoa"/>
        </authorList>
    </citation>
    <scope>IDENTIFICATION</scope>
</reference>
<dbReference type="GO" id="GO:0005634">
    <property type="term" value="C:nucleus"/>
    <property type="evidence" value="ECO:0000318"/>
    <property type="project" value="GO_Central"/>
</dbReference>